<dbReference type="OrthoDB" id="1846031at2"/>
<evidence type="ECO:0000259" key="7">
    <source>
        <dbReference type="PROSITE" id="PS50983"/>
    </source>
</evidence>
<dbReference type="AlphaFoldDB" id="A0A5C5GFW2"/>
<evidence type="ECO:0000256" key="3">
    <source>
        <dbReference type="ARBA" id="ARBA00022448"/>
    </source>
</evidence>
<sequence>MRMFAASTALIFLSMPVLAQEFPLEIEHKFGVTRIEEQPQRVATVDGNGADNILALGLQPVTIEDWYGDYEHGLWPWASPLLTTEPVMLERGNLDFERIVTSDPDVILSLYNSMSNEEYEKLSEIAPVVAVPADRGDWSLSWRERATLTGLATGKLDQAQDGIEAIDARLAEIADAHPEWQGKTALIAWISRDGQLGVYSSHDSRTQLLEQIGFVTPDEINALDGEATASVTISNEAIEILNVDLLVWIDGDGDVSSITELPGRDFIEPHVDGREVVFTKEVTGALSYGSLLSLPYAFDRLEAGIVAALDGDPSTNDDDRPDSW</sequence>
<keyword evidence="9" id="KW-1185">Reference proteome</keyword>
<protein>
    <submittedName>
        <fullName evidence="8">Iron-siderophore ABC transporter substrate-binding protein</fullName>
    </submittedName>
</protein>
<keyword evidence="4" id="KW-0406">Ion transport</keyword>
<dbReference type="SUPFAM" id="SSF53807">
    <property type="entry name" value="Helical backbone' metal receptor"/>
    <property type="match status" value="1"/>
</dbReference>
<dbReference type="PANTHER" id="PTHR30532:SF24">
    <property type="entry name" value="FERRIC ENTEROBACTIN-BINDING PERIPLASMIC PROTEIN FEPB"/>
    <property type="match status" value="1"/>
</dbReference>
<keyword evidence="4" id="KW-0408">Iron</keyword>
<dbReference type="PANTHER" id="PTHR30532">
    <property type="entry name" value="IRON III DICITRATE-BINDING PERIPLASMIC PROTEIN"/>
    <property type="match status" value="1"/>
</dbReference>
<feature type="signal peptide" evidence="6">
    <location>
        <begin position="1"/>
        <end position="19"/>
    </location>
</feature>
<feature type="chain" id="PRO_5022951597" evidence="6">
    <location>
        <begin position="20"/>
        <end position="324"/>
    </location>
</feature>
<feature type="domain" description="Fe/B12 periplasmic-binding" evidence="7">
    <location>
        <begin position="41"/>
        <end position="309"/>
    </location>
</feature>
<dbReference type="Proteomes" id="UP000314011">
    <property type="component" value="Unassembled WGS sequence"/>
</dbReference>
<reference evidence="8 9" key="1">
    <citation type="submission" date="2019-06" db="EMBL/GenBank/DDBJ databases">
        <title>Genome of new Rhodobacteraceae sp. SM1903.</title>
        <authorList>
            <person name="Ren X."/>
        </authorList>
    </citation>
    <scope>NUCLEOTIDE SEQUENCE [LARGE SCALE GENOMIC DNA]</scope>
    <source>
        <strain evidence="8 9">SM1903</strain>
    </source>
</reference>
<name>A0A5C5GFW2_9RHOB</name>
<evidence type="ECO:0000313" key="9">
    <source>
        <dbReference type="Proteomes" id="UP000314011"/>
    </source>
</evidence>
<evidence type="ECO:0000256" key="4">
    <source>
        <dbReference type="ARBA" id="ARBA00022496"/>
    </source>
</evidence>
<organism evidence="8 9">
    <name type="scientific">Pelagovum pacificum</name>
    <dbReference type="NCBI Taxonomy" id="2588711"/>
    <lineage>
        <taxon>Bacteria</taxon>
        <taxon>Pseudomonadati</taxon>
        <taxon>Pseudomonadota</taxon>
        <taxon>Alphaproteobacteria</taxon>
        <taxon>Rhodobacterales</taxon>
        <taxon>Paracoccaceae</taxon>
        <taxon>Pelagovum</taxon>
    </lineage>
</organism>
<comment type="similarity">
    <text evidence="2">Belongs to the bacterial solute-binding protein 8 family.</text>
</comment>
<gene>
    <name evidence="8" type="ORF">FHY64_06625</name>
</gene>
<evidence type="ECO:0000256" key="1">
    <source>
        <dbReference type="ARBA" id="ARBA00004196"/>
    </source>
</evidence>
<dbReference type="GO" id="GO:1901678">
    <property type="term" value="P:iron coordination entity transport"/>
    <property type="evidence" value="ECO:0007669"/>
    <property type="project" value="UniProtKB-ARBA"/>
</dbReference>
<dbReference type="Gene3D" id="3.40.50.1980">
    <property type="entry name" value="Nitrogenase molybdenum iron protein domain"/>
    <property type="match status" value="2"/>
</dbReference>
<dbReference type="InterPro" id="IPR051313">
    <property type="entry name" value="Bact_iron-sidero_bind"/>
</dbReference>
<proteinExistence type="inferred from homology"/>
<dbReference type="EMBL" id="VFFF01000001">
    <property type="protein sequence ID" value="TNY32947.1"/>
    <property type="molecule type" value="Genomic_DNA"/>
</dbReference>
<evidence type="ECO:0000256" key="6">
    <source>
        <dbReference type="SAM" id="SignalP"/>
    </source>
</evidence>
<comment type="subcellular location">
    <subcellularLocation>
        <location evidence="1">Cell envelope</location>
    </subcellularLocation>
</comment>
<evidence type="ECO:0000256" key="5">
    <source>
        <dbReference type="ARBA" id="ARBA00022729"/>
    </source>
</evidence>
<accession>A0A5C5GFW2</accession>
<evidence type="ECO:0000313" key="8">
    <source>
        <dbReference type="EMBL" id="TNY32947.1"/>
    </source>
</evidence>
<keyword evidence="5 6" id="KW-0732">Signal</keyword>
<evidence type="ECO:0000256" key="2">
    <source>
        <dbReference type="ARBA" id="ARBA00008814"/>
    </source>
</evidence>
<keyword evidence="3" id="KW-0813">Transport</keyword>
<dbReference type="RefSeq" id="WP_140193632.1">
    <property type="nucleotide sequence ID" value="NZ_CP065915.1"/>
</dbReference>
<dbReference type="PROSITE" id="PS50983">
    <property type="entry name" value="FE_B12_PBP"/>
    <property type="match status" value="1"/>
</dbReference>
<comment type="caution">
    <text evidence="8">The sequence shown here is derived from an EMBL/GenBank/DDBJ whole genome shotgun (WGS) entry which is preliminary data.</text>
</comment>
<dbReference type="Pfam" id="PF01497">
    <property type="entry name" value="Peripla_BP_2"/>
    <property type="match status" value="1"/>
</dbReference>
<dbReference type="GO" id="GO:0030288">
    <property type="term" value="C:outer membrane-bounded periplasmic space"/>
    <property type="evidence" value="ECO:0007669"/>
    <property type="project" value="TreeGrafter"/>
</dbReference>
<keyword evidence="4" id="KW-0410">Iron transport</keyword>
<dbReference type="InterPro" id="IPR002491">
    <property type="entry name" value="ABC_transptr_periplasmic_BD"/>
</dbReference>